<dbReference type="AlphaFoldDB" id="A0A3Q8HG33"/>
<evidence type="ECO:0000256" key="2">
    <source>
        <dbReference type="PROSITE-ProRule" id="PRU00497"/>
    </source>
</evidence>
<dbReference type="InterPro" id="IPR000618">
    <property type="entry name" value="Insect_cuticle"/>
</dbReference>
<protein>
    <submittedName>
        <fullName evidence="4">Cuticular protein 112</fullName>
    </submittedName>
</protein>
<feature type="signal peptide" evidence="3">
    <location>
        <begin position="1"/>
        <end position="24"/>
    </location>
</feature>
<evidence type="ECO:0000313" key="4">
    <source>
        <dbReference type="EMBL" id="AYA49929.1"/>
    </source>
</evidence>
<proteinExistence type="evidence at transcript level"/>
<keyword evidence="3" id="KW-0732">Signal</keyword>
<dbReference type="GO" id="GO:0005615">
    <property type="term" value="C:extracellular space"/>
    <property type="evidence" value="ECO:0007669"/>
    <property type="project" value="TreeGrafter"/>
</dbReference>
<dbReference type="OrthoDB" id="8192957at2759"/>
<dbReference type="Pfam" id="PF00379">
    <property type="entry name" value="Chitin_bind_4"/>
    <property type="match status" value="1"/>
</dbReference>
<dbReference type="PANTHER" id="PTHR12236">
    <property type="entry name" value="STRUCTURAL CONTITUENT OF CUTICLE"/>
    <property type="match status" value="1"/>
</dbReference>
<feature type="chain" id="PRO_5018541651" evidence="3">
    <location>
        <begin position="25"/>
        <end position="149"/>
    </location>
</feature>
<dbReference type="PRINTS" id="PR00947">
    <property type="entry name" value="CUTICLE"/>
</dbReference>
<dbReference type="InterPro" id="IPR051217">
    <property type="entry name" value="Insect_Cuticle_Struc_Prot"/>
</dbReference>
<keyword evidence="1 2" id="KW-0193">Cuticle</keyword>
<dbReference type="PROSITE" id="PS00233">
    <property type="entry name" value="CHIT_BIND_RR_1"/>
    <property type="match status" value="1"/>
</dbReference>
<dbReference type="PROSITE" id="PS51155">
    <property type="entry name" value="CHIT_BIND_RR_2"/>
    <property type="match status" value="1"/>
</dbReference>
<evidence type="ECO:0000256" key="3">
    <source>
        <dbReference type="SAM" id="SignalP"/>
    </source>
</evidence>
<sequence length="149" mass="15594">MVFLKIIFRKMIVALSALVACSQAGFIGGGHGGLGYGIAAAPLAAYPKYEFNYGVADGHTGDHKSQHEVRDGDVVKGSYSVAEPDGTLRTVHYTADDHNGFNAVVSRSGHAVHPQVITKSVAVAPVAVSLGHGGLVEMDMQGDDVTEME</sequence>
<evidence type="ECO:0000256" key="1">
    <source>
        <dbReference type="ARBA" id="ARBA00022460"/>
    </source>
</evidence>
<accession>A0A3Q8HG33</accession>
<dbReference type="PANTHER" id="PTHR12236:SF76">
    <property type="entry name" value="ADULT-SPECIFIC CUTICULAR PROTEIN ACP-20-LIKE PROTEIN"/>
    <property type="match status" value="1"/>
</dbReference>
<dbReference type="EMBL" id="MG601604">
    <property type="protein sequence ID" value="AYA49929.1"/>
    <property type="molecule type" value="mRNA"/>
</dbReference>
<organism evidence="4">
    <name type="scientific">Leptinotarsa decemlineata</name>
    <name type="common">Colorado potato beetle</name>
    <name type="synonym">Doryphora decemlineata</name>
    <dbReference type="NCBI Taxonomy" id="7539"/>
    <lineage>
        <taxon>Eukaryota</taxon>
        <taxon>Metazoa</taxon>
        <taxon>Ecdysozoa</taxon>
        <taxon>Arthropoda</taxon>
        <taxon>Hexapoda</taxon>
        <taxon>Insecta</taxon>
        <taxon>Pterygota</taxon>
        <taxon>Neoptera</taxon>
        <taxon>Endopterygota</taxon>
        <taxon>Coleoptera</taxon>
        <taxon>Polyphaga</taxon>
        <taxon>Cucujiformia</taxon>
        <taxon>Chrysomeloidea</taxon>
        <taxon>Chrysomelidae</taxon>
        <taxon>Chrysomelinae</taxon>
        <taxon>Doryphorini</taxon>
        <taxon>Leptinotarsa</taxon>
    </lineage>
</organism>
<reference evidence="4" key="1">
    <citation type="submission" date="2017-11" db="EMBL/GenBank/DDBJ databases">
        <authorList>
            <person name="Wang Y.-W."/>
            <person name="Wan P.-J."/>
            <person name="Li G.-Q."/>
        </authorList>
    </citation>
    <scope>NUCLEOTIDE SEQUENCE</scope>
</reference>
<dbReference type="InterPro" id="IPR031311">
    <property type="entry name" value="CHIT_BIND_RR_consensus"/>
</dbReference>
<dbReference type="GO" id="GO:0042302">
    <property type="term" value="F:structural constituent of cuticle"/>
    <property type="evidence" value="ECO:0007669"/>
    <property type="project" value="UniProtKB-UniRule"/>
</dbReference>
<dbReference type="PROSITE" id="PS51257">
    <property type="entry name" value="PROKAR_LIPOPROTEIN"/>
    <property type="match status" value="1"/>
</dbReference>
<name>A0A3Q8HG33_LEPDE</name>
<dbReference type="GO" id="GO:0031012">
    <property type="term" value="C:extracellular matrix"/>
    <property type="evidence" value="ECO:0007669"/>
    <property type="project" value="TreeGrafter"/>
</dbReference>